<comment type="caution">
    <text evidence="1">The sequence shown here is derived from an EMBL/GenBank/DDBJ whole genome shotgun (WGS) entry which is preliminary data.</text>
</comment>
<dbReference type="Gene3D" id="3.40.50.300">
    <property type="entry name" value="P-loop containing nucleotide triphosphate hydrolases"/>
    <property type="match status" value="1"/>
</dbReference>
<dbReference type="Proteomes" id="UP001271591">
    <property type="component" value="Unassembled WGS sequence"/>
</dbReference>
<dbReference type="RefSeq" id="WP_044705418.1">
    <property type="nucleotide sequence ID" value="NZ_JAETYH010000035.1"/>
</dbReference>
<gene>
    <name evidence="1" type="primary">stbB</name>
    <name evidence="1" type="ORF">R8G00_30205</name>
</gene>
<organism evidence="1 2">
    <name type="scientific">Escherichia coli</name>
    <dbReference type="NCBI Taxonomy" id="562"/>
    <lineage>
        <taxon>Bacteria</taxon>
        <taxon>Pseudomonadati</taxon>
        <taxon>Pseudomonadota</taxon>
        <taxon>Gammaproteobacteria</taxon>
        <taxon>Enterobacterales</taxon>
        <taxon>Enterobacteriaceae</taxon>
        <taxon>Escherichia</taxon>
    </lineage>
</organism>
<dbReference type="AlphaFoldDB" id="A0AAP6B499"/>
<reference evidence="1" key="1">
    <citation type="submission" date="2023-10" db="EMBL/GenBank/DDBJ databases">
        <title>Draft Genome Sequence of a Shiga toxin-producing Escherichia coli strain from deer meat showing an IS-element integration in the B-subunit of the Shiga toxin Stx2b gene.</title>
        <authorList>
            <person name="Projahn M."/>
            <person name="Borowiak M."/>
        </authorList>
    </citation>
    <scope>NUCLEOTIDE SEQUENCE</scope>
    <source>
        <strain evidence="1">BfR-EC-18960</strain>
    </source>
</reference>
<evidence type="ECO:0000313" key="2">
    <source>
        <dbReference type="Proteomes" id="UP001271591"/>
    </source>
</evidence>
<sequence>MILKIVVLNNSGNVGKSTLCRSFLSPRIAGSKIINIESINTDGSTSEKHRASDFIEIIKIIDSLPCVIVDVGSSNIEVFMNKLKSYDGAHEDFDYFIIPVTPQNKQQQDTLVTISHLYDLNVPPEKIKIVFNQVDSSRNFDKQFSVMLESEIFKELGIVNYSMVPDTELFRYLSDMGKDINSVLNDDRDFRTLMRETDDPDILELLSTERAIKRLATGINKELDIAFNHLEII</sequence>
<dbReference type="EMBL" id="JAWPMK010000006">
    <property type="protein sequence ID" value="MDW9353680.1"/>
    <property type="molecule type" value="Genomic_DNA"/>
</dbReference>
<dbReference type="SUPFAM" id="SSF52540">
    <property type="entry name" value="P-loop containing nucleoside triphosphate hydrolases"/>
    <property type="match status" value="1"/>
</dbReference>
<evidence type="ECO:0000313" key="1">
    <source>
        <dbReference type="EMBL" id="MDW9353680.1"/>
    </source>
</evidence>
<dbReference type="InterPro" id="IPR047985">
    <property type="entry name" value="StbB-like"/>
</dbReference>
<name>A0AAP6B499_ECOLX</name>
<dbReference type="InterPro" id="IPR027417">
    <property type="entry name" value="P-loop_NTPase"/>
</dbReference>
<protein>
    <submittedName>
        <fullName evidence="1">StbB family protein</fullName>
    </submittedName>
</protein>
<accession>A0AAP6B499</accession>
<proteinExistence type="predicted"/>
<dbReference type="NCBIfam" id="NF041292">
    <property type="entry name" value="StbB"/>
    <property type="match status" value="1"/>
</dbReference>